<comment type="subcellular location">
    <subcellularLocation>
        <location evidence="1">Membrane</location>
        <topology evidence="1">Multi-pass membrane protein</topology>
    </subcellularLocation>
</comment>
<evidence type="ECO:0000313" key="10">
    <source>
        <dbReference type="EMBL" id="WAQ98234.1"/>
    </source>
</evidence>
<proteinExistence type="predicted"/>
<dbReference type="PANTHER" id="PTHR24243:SF230">
    <property type="entry name" value="G-PROTEIN COUPLED RECEPTORS FAMILY 1 PROFILE DOMAIN-CONTAINING PROTEIN"/>
    <property type="match status" value="1"/>
</dbReference>
<keyword evidence="3 8" id="KW-1133">Transmembrane helix</keyword>
<feature type="transmembrane region" description="Helical" evidence="8">
    <location>
        <begin position="129"/>
        <end position="149"/>
    </location>
</feature>
<dbReference type="Gene3D" id="1.20.1070.10">
    <property type="entry name" value="Rhodopsin 7-helix transmembrane proteins"/>
    <property type="match status" value="1"/>
</dbReference>
<dbReference type="PANTHER" id="PTHR24243">
    <property type="entry name" value="G-PROTEIN COUPLED RECEPTOR"/>
    <property type="match status" value="1"/>
</dbReference>
<evidence type="ECO:0000256" key="8">
    <source>
        <dbReference type="SAM" id="Phobius"/>
    </source>
</evidence>
<keyword evidence="11" id="KW-1185">Reference proteome</keyword>
<evidence type="ECO:0000256" key="7">
    <source>
        <dbReference type="ARBA" id="ARBA00023224"/>
    </source>
</evidence>
<dbReference type="Proteomes" id="UP001164746">
    <property type="component" value="Chromosome 3"/>
</dbReference>
<evidence type="ECO:0000256" key="1">
    <source>
        <dbReference type="ARBA" id="ARBA00004141"/>
    </source>
</evidence>
<feature type="transmembrane region" description="Helical" evidence="8">
    <location>
        <begin position="216"/>
        <end position="241"/>
    </location>
</feature>
<evidence type="ECO:0000256" key="5">
    <source>
        <dbReference type="ARBA" id="ARBA00023136"/>
    </source>
</evidence>
<accession>A0ABY7DKL7</accession>
<dbReference type="Pfam" id="PF00001">
    <property type="entry name" value="7tm_1"/>
    <property type="match status" value="1"/>
</dbReference>
<evidence type="ECO:0000256" key="3">
    <source>
        <dbReference type="ARBA" id="ARBA00022989"/>
    </source>
</evidence>
<feature type="transmembrane region" description="Helical" evidence="8">
    <location>
        <begin position="170"/>
        <end position="190"/>
    </location>
</feature>
<name>A0ABY7DKL7_MYAAR</name>
<feature type="domain" description="G-protein coupled receptors family 1 profile" evidence="9">
    <location>
        <begin position="68"/>
        <end position="336"/>
    </location>
</feature>
<dbReference type="InterPro" id="IPR000276">
    <property type="entry name" value="GPCR_Rhodpsn"/>
</dbReference>
<dbReference type="PRINTS" id="PR00237">
    <property type="entry name" value="GPCRRHODOPSN"/>
</dbReference>
<feature type="transmembrane region" description="Helical" evidence="8">
    <location>
        <begin position="89"/>
        <end position="109"/>
    </location>
</feature>
<organism evidence="10 11">
    <name type="scientific">Mya arenaria</name>
    <name type="common">Soft-shell clam</name>
    <dbReference type="NCBI Taxonomy" id="6604"/>
    <lineage>
        <taxon>Eukaryota</taxon>
        <taxon>Metazoa</taxon>
        <taxon>Spiralia</taxon>
        <taxon>Lophotrochozoa</taxon>
        <taxon>Mollusca</taxon>
        <taxon>Bivalvia</taxon>
        <taxon>Autobranchia</taxon>
        <taxon>Heteroconchia</taxon>
        <taxon>Euheterodonta</taxon>
        <taxon>Imparidentia</taxon>
        <taxon>Neoheterodontei</taxon>
        <taxon>Myida</taxon>
        <taxon>Myoidea</taxon>
        <taxon>Myidae</taxon>
        <taxon>Mya</taxon>
    </lineage>
</organism>
<sequence>MQNTTESIFSLDCSYSGCNATIPCMNITTATCDPATNETAAISFMQETVSNWLWRTVPLIILCTGLLGNALTVRVLTRLGTARQPTLTFLLFLAITDTVVLLTGLPRYWISYTFDNDILLISNAGCKFYYFFIYSSMQFSSWILVGVSVERVVKTYFPFRYKRLYTTKRVKIVLVITLFILILVNVHFFFTNGINDFTAGNCTSLTQEFSWFNEYVFVYVDLGVLSIVPFAIILISNVFLVRKLRKYQKKRSSMMHERYVQNANRFSVRMTKMLLVCTIYFLAATAPISIYFVVDSYLLHGFEESGDKASVAKMHLAKTTTYLFNYSNYCVNFYLYTAMNDRFSHELRSVLCCKSSGRRWSSAYSIREGSSYPGESSRHGLELESETTATVVSDSINSHPSHFKLEQTYIEQEQSHIELEQSHIELEQSHIELEQTYIKSQI</sequence>
<keyword evidence="6" id="KW-0675">Receptor</keyword>
<keyword evidence="2 8" id="KW-0812">Transmembrane</keyword>
<evidence type="ECO:0000256" key="2">
    <source>
        <dbReference type="ARBA" id="ARBA00022692"/>
    </source>
</evidence>
<dbReference type="InterPro" id="IPR017452">
    <property type="entry name" value="GPCR_Rhodpsn_7TM"/>
</dbReference>
<keyword evidence="7" id="KW-0807">Transducer</keyword>
<evidence type="ECO:0000256" key="4">
    <source>
        <dbReference type="ARBA" id="ARBA00023040"/>
    </source>
</evidence>
<dbReference type="SUPFAM" id="SSF81321">
    <property type="entry name" value="Family A G protein-coupled receptor-like"/>
    <property type="match status" value="1"/>
</dbReference>
<dbReference type="EMBL" id="CP111014">
    <property type="protein sequence ID" value="WAQ98234.1"/>
    <property type="molecule type" value="Genomic_DNA"/>
</dbReference>
<keyword evidence="4" id="KW-0297">G-protein coupled receptor</keyword>
<feature type="transmembrane region" description="Helical" evidence="8">
    <location>
        <begin position="52"/>
        <end position="77"/>
    </location>
</feature>
<evidence type="ECO:0000256" key="6">
    <source>
        <dbReference type="ARBA" id="ARBA00023170"/>
    </source>
</evidence>
<protein>
    <submittedName>
        <fullName evidence="10">TRFR-like protein</fullName>
    </submittedName>
</protein>
<gene>
    <name evidence="10" type="ORF">MAR_022607</name>
</gene>
<reference evidence="10" key="1">
    <citation type="submission" date="2022-11" db="EMBL/GenBank/DDBJ databases">
        <title>Centuries of genome instability and evolution in soft-shell clam transmissible cancer (bioRxiv).</title>
        <authorList>
            <person name="Hart S.F.M."/>
            <person name="Yonemitsu M.A."/>
            <person name="Giersch R.M."/>
            <person name="Beal B.F."/>
            <person name="Arriagada G."/>
            <person name="Davis B.W."/>
            <person name="Ostrander E.A."/>
            <person name="Goff S.P."/>
            <person name="Metzger M.J."/>
        </authorList>
    </citation>
    <scope>NUCLEOTIDE SEQUENCE</scope>
    <source>
        <strain evidence="10">MELC-2E11</strain>
        <tissue evidence="10">Siphon/mantle</tissue>
    </source>
</reference>
<evidence type="ECO:0000313" key="11">
    <source>
        <dbReference type="Proteomes" id="UP001164746"/>
    </source>
</evidence>
<dbReference type="PROSITE" id="PS50262">
    <property type="entry name" value="G_PROTEIN_RECEP_F1_2"/>
    <property type="match status" value="1"/>
</dbReference>
<dbReference type="CDD" id="cd14978">
    <property type="entry name" value="7tmA_FMRFamide_R-like"/>
    <property type="match status" value="1"/>
</dbReference>
<keyword evidence="5 8" id="KW-0472">Membrane</keyword>
<feature type="transmembrane region" description="Helical" evidence="8">
    <location>
        <begin position="273"/>
        <end position="294"/>
    </location>
</feature>
<evidence type="ECO:0000259" key="9">
    <source>
        <dbReference type="PROSITE" id="PS50262"/>
    </source>
</evidence>